<feature type="domain" description="Rubicon Homology" evidence="6">
    <location>
        <begin position="258"/>
        <end position="462"/>
    </location>
</feature>
<evidence type="ECO:0000259" key="6">
    <source>
        <dbReference type="SMART" id="SM01175"/>
    </source>
</evidence>
<evidence type="ECO:0000313" key="8">
    <source>
        <dbReference type="Proteomes" id="UP000001940"/>
    </source>
</evidence>
<dbReference type="RefSeq" id="NP_001254409.1">
    <property type="nucleotide sequence ID" value="NM_001267480.3"/>
</dbReference>
<dbReference type="GO" id="GO:0008270">
    <property type="term" value="F:zinc ion binding"/>
    <property type="evidence" value="ECO:0007669"/>
    <property type="project" value="UniProtKB-KW"/>
</dbReference>
<dbReference type="WormBase" id="Y51H1A.2c">
    <property type="protein sequence ID" value="CE32757"/>
    <property type="gene ID" value="WBGene00013093"/>
    <property type="gene designation" value="cup-14"/>
</dbReference>
<dbReference type="EMBL" id="BX284602">
    <property type="protein sequence ID" value="CCO25900.1"/>
    <property type="molecule type" value="Genomic_DNA"/>
</dbReference>
<evidence type="ECO:0000256" key="4">
    <source>
        <dbReference type="ARBA" id="ARBA00022833"/>
    </source>
</evidence>
<evidence type="ECO:0000256" key="5">
    <source>
        <dbReference type="SAM" id="MobiDB-lite"/>
    </source>
</evidence>
<proteinExistence type="evidence at protein level"/>
<dbReference type="ExpressionAtlas" id="K8ESG4">
    <property type="expression patterns" value="baseline and differential"/>
</dbReference>
<keyword evidence="10" id="KW-1267">Proteomics identification</keyword>
<keyword evidence="8" id="KW-1185">Reference proteome</keyword>
<evidence type="ECO:0000256" key="2">
    <source>
        <dbReference type="ARBA" id="ARBA00022737"/>
    </source>
</evidence>
<evidence type="ECO:0000256" key="3">
    <source>
        <dbReference type="ARBA" id="ARBA00022771"/>
    </source>
</evidence>
<protein>
    <submittedName>
        <fullName evidence="7">Rubicon Homology domain-containing protein</fullName>
    </submittedName>
</protein>
<accession>K8ESG4</accession>
<name>K8ESG4_CAEEL</name>
<dbReference type="SMART" id="SM01175">
    <property type="entry name" value="DUF4206"/>
    <property type="match status" value="1"/>
</dbReference>
<dbReference type="CTD" id="175037"/>
<dbReference type="SMR" id="K8ESG4"/>
<evidence type="ECO:0000256" key="1">
    <source>
        <dbReference type="ARBA" id="ARBA00022723"/>
    </source>
</evidence>
<dbReference type="Pfam" id="PF13901">
    <property type="entry name" value="RH_dom"/>
    <property type="match status" value="1"/>
</dbReference>
<keyword evidence="3" id="KW-0863">Zinc-finger</keyword>
<sequence>MRIRRASPLEPIFSSDMVATTSVFDTMTQEEEDEALERIRSLSKRLSSIASSAGGGRRSSLLADVVSDVKDSLFRKFVKSTLSLVTTMRKEEKRSVKELFCEVTDTILGTSLRDELLEALPSTHNDTFENGTPIYVQSPGLMGNSLAAIGARHQMWESTSDRLSSSSDSCGGPVVSFGQALRSAMETRDDPESLGTSSQDLADVDEQDVADSSRKSSVSAETAEKLCTIPREKGLDAQDFRCAMCRKTIGGSTFSKFETCAIDSKYYCTECMKSGGKVSIPARVVMDWDWRERAVSDRGRAWYEANQEKALINIKTTNSRLYAHAPALEETRKLREKLQLVSMYLFTCRESVSEDFRRRLWPKEYLRSEIDVYSFADLIDVKSGALQRRLNSLLKHSINHVMTCTLCKQKGFCCELCTVNEVIYPFNTESTHRCLVCFSAFHVECWRTSGDCPKCVRRQNFETRRAQVDDPHNTLLVLQP</sequence>
<keyword evidence="4" id="KW-0862">Zinc</keyword>
<gene>
    <name evidence="7 9" type="primary">cup-14</name>
    <name evidence="7" type="ORF">CELE_Y51H1A.2</name>
    <name evidence="9" type="ORF">Y51H1A.2</name>
</gene>
<evidence type="ECO:0000313" key="7">
    <source>
        <dbReference type="EMBL" id="CCO25900.1"/>
    </source>
</evidence>
<dbReference type="AGR" id="WB:WBGene00013093"/>
<organism evidence="7 8">
    <name type="scientific">Caenorhabditis elegans</name>
    <dbReference type="NCBI Taxonomy" id="6239"/>
    <lineage>
        <taxon>Eukaryota</taxon>
        <taxon>Metazoa</taxon>
        <taxon>Ecdysozoa</taxon>
        <taxon>Nematoda</taxon>
        <taxon>Chromadorea</taxon>
        <taxon>Rhabditida</taxon>
        <taxon>Rhabditina</taxon>
        <taxon>Rhabditomorpha</taxon>
        <taxon>Rhabditoidea</taxon>
        <taxon>Rhabditidae</taxon>
        <taxon>Peloderinae</taxon>
        <taxon>Caenorhabditis</taxon>
    </lineage>
</organism>
<feature type="region of interest" description="Disordered" evidence="5">
    <location>
        <begin position="183"/>
        <end position="217"/>
    </location>
</feature>
<dbReference type="PhylomeDB" id="K8ESG4"/>
<dbReference type="PANTHER" id="PTHR12326:SF12">
    <property type="entry name" value="PLECKSTRIN HOMOLOGY AND RUN DOMAIN CONTAINING M1"/>
    <property type="match status" value="1"/>
</dbReference>
<evidence type="ECO:0000313" key="9">
    <source>
        <dbReference type="WormBase" id="Y51H1A.2c"/>
    </source>
</evidence>
<keyword evidence="1" id="KW-0479">Metal-binding</keyword>
<dbReference type="InterPro" id="IPR051366">
    <property type="entry name" value="DEF8"/>
</dbReference>
<dbReference type="GeneID" id="175037"/>
<dbReference type="AlphaFoldDB" id="K8ESG4"/>
<dbReference type="OrthoDB" id="62364at2759"/>
<dbReference type="PANTHER" id="PTHR12326">
    <property type="entry name" value="PLECKSTRIN HOMOLOGY DOMAIN CONTAINING PROTEIN"/>
    <property type="match status" value="1"/>
</dbReference>
<dbReference type="Proteomes" id="UP000001940">
    <property type="component" value="Chromosome II"/>
</dbReference>
<reference evidence="7 8" key="1">
    <citation type="journal article" date="1998" name="Science">
        <title>Genome sequence of the nematode C. elegans: a platform for investigating biology.</title>
        <authorList>
            <consortium name="The C. elegans sequencing consortium"/>
            <person name="Sulson J.E."/>
            <person name="Waterston R."/>
        </authorList>
    </citation>
    <scope>NUCLEOTIDE SEQUENCE [LARGE SCALE GENOMIC DNA]</scope>
    <source>
        <strain evidence="7 8">Bristol N2</strain>
    </source>
</reference>
<dbReference type="InterPro" id="IPR025258">
    <property type="entry name" value="RH_dom"/>
</dbReference>
<evidence type="ECO:0007829" key="10">
    <source>
        <dbReference type="PeptideAtlas" id="K8ESG4"/>
    </source>
</evidence>
<keyword evidence="2" id="KW-0677">Repeat</keyword>
<dbReference type="Bgee" id="WBGene00013093">
    <property type="expression patterns" value="Expressed in embryo and 4 other cell types or tissues"/>
</dbReference>